<dbReference type="SUPFAM" id="SSF82784">
    <property type="entry name" value="OsmC-like"/>
    <property type="match status" value="1"/>
</dbReference>
<evidence type="ECO:0000313" key="3">
    <source>
        <dbReference type="Proteomes" id="UP001252243"/>
    </source>
</evidence>
<dbReference type="Proteomes" id="UP001252243">
    <property type="component" value="Unassembled WGS sequence"/>
</dbReference>
<accession>A0ABU1U7U2</accession>
<gene>
    <name evidence="2" type="ORF">J2X01_000502</name>
</gene>
<dbReference type="Pfam" id="PF02566">
    <property type="entry name" value="OsmC"/>
    <property type="match status" value="1"/>
</dbReference>
<dbReference type="InterPro" id="IPR019953">
    <property type="entry name" value="OHR"/>
</dbReference>
<comment type="caution">
    <text evidence="2">The sequence shown here is derived from an EMBL/GenBank/DDBJ whole genome shotgun (WGS) entry which is preliminary data.</text>
</comment>
<sequence length="143" mass="14651">MKTLYTAEALASGEGRDGTTVTKDGKLNVTLASPVELGGNGEGTNPEQLFAAGYAACFHSALRLVGRQAKADLTDSAVAARIHLGARSDGPGYGIAAELEVALPAVDRQSAEALVARAHEVCPYSNATRGNITVDISIVEVAA</sequence>
<dbReference type="NCBIfam" id="TIGR03561">
    <property type="entry name" value="organ_hyd_perox"/>
    <property type="match status" value="1"/>
</dbReference>
<dbReference type="Gene3D" id="3.30.300.20">
    <property type="match status" value="1"/>
</dbReference>
<dbReference type="PANTHER" id="PTHR33797">
    <property type="entry name" value="ORGANIC HYDROPEROXIDE RESISTANCE PROTEIN-LIKE"/>
    <property type="match status" value="1"/>
</dbReference>
<evidence type="ECO:0000256" key="1">
    <source>
        <dbReference type="ARBA" id="ARBA00007378"/>
    </source>
</evidence>
<reference evidence="2 3" key="1">
    <citation type="submission" date="2023-07" db="EMBL/GenBank/DDBJ databases">
        <title>Sorghum-associated microbial communities from plants grown in Nebraska, USA.</title>
        <authorList>
            <person name="Schachtman D."/>
        </authorList>
    </citation>
    <scope>NUCLEOTIDE SEQUENCE [LARGE SCALE GENOMIC DNA]</scope>
    <source>
        <strain evidence="2 3">BE167</strain>
    </source>
</reference>
<name>A0ABU1U7U2_9MICC</name>
<evidence type="ECO:0000313" key="2">
    <source>
        <dbReference type="EMBL" id="MDR7081225.1"/>
    </source>
</evidence>
<proteinExistence type="inferred from homology"/>
<dbReference type="EMBL" id="JAVDVQ010000002">
    <property type="protein sequence ID" value="MDR7081225.1"/>
    <property type="molecule type" value="Genomic_DNA"/>
</dbReference>
<dbReference type="InterPro" id="IPR003718">
    <property type="entry name" value="OsmC/Ohr_fam"/>
</dbReference>
<dbReference type="InterPro" id="IPR036102">
    <property type="entry name" value="OsmC/Ohrsf"/>
</dbReference>
<organism evidence="2 3">
    <name type="scientific">Arthrobacter ginsengisoli</name>
    <dbReference type="NCBI Taxonomy" id="1356565"/>
    <lineage>
        <taxon>Bacteria</taxon>
        <taxon>Bacillati</taxon>
        <taxon>Actinomycetota</taxon>
        <taxon>Actinomycetes</taxon>
        <taxon>Micrococcales</taxon>
        <taxon>Micrococcaceae</taxon>
        <taxon>Arthrobacter</taxon>
    </lineage>
</organism>
<comment type="similarity">
    <text evidence="1">Belongs to the OsmC/Ohr family.</text>
</comment>
<dbReference type="PANTHER" id="PTHR33797:SF2">
    <property type="entry name" value="ORGANIC HYDROPEROXIDE RESISTANCE PROTEIN-LIKE"/>
    <property type="match status" value="1"/>
</dbReference>
<keyword evidence="3" id="KW-1185">Reference proteome</keyword>
<dbReference type="Gene3D" id="2.20.25.10">
    <property type="match status" value="1"/>
</dbReference>
<dbReference type="InterPro" id="IPR015946">
    <property type="entry name" value="KH_dom-like_a/b"/>
</dbReference>
<protein>
    <submittedName>
        <fullName evidence="2">Ohr subfamily peroxiredoxin</fullName>
    </submittedName>
</protein>
<dbReference type="RefSeq" id="WP_310050320.1">
    <property type="nucleotide sequence ID" value="NZ_JAVDVQ010000002.1"/>
</dbReference>